<organism evidence="1 2">
    <name type="scientific">Lactobacillus intestinalis</name>
    <dbReference type="NCBI Taxonomy" id="151781"/>
    <lineage>
        <taxon>Bacteria</taxon>
        <taxon>Bacillati</taxon>
        <taxon>Bacillota</taxon>
        <taxon>Bacilli</taxon>
        <taxon>Lactobacillales</taxon>
        <taxon>Lactobacillaceae</taxon>
        <taxon>Lactobacillus</taxon>
    </lineage>
</organism>
<evidence type="ECO:0000313" key="1">
    <source>
        <dbReference type="EMBL" id="TGY15536.1"/>
    </source>
</evidence>
<reference evidence="1 2" key="1">
    <citation type="submission" date="2019-04" db="EMBL/GenBank/DDBJ databases">
        <title>Microbes associate with the intestines of laboratory mice.</title>
        <authorList>
            <person name="Navarre W."/>
            <person name="Wong E."/>
            <person name="Huang K."/>
            <person name="Tropini C."/>
            <person name="Ng K."/>
            <person name="Yu B."/>
        </authorList>
    </citation>
    <scope>NUCLEOTIDE SEQUENCE [LARGE SCALE GENOMIC DNA]</scope>
    <source>
        <strain evidence="1 2">NM61_E11</strain>
    </source>
</reference>
<protein>
    <submittedName>
        <fullName evidence="1">Uncharacterized protein</fullName>
    </submittedName>
</protein>
<comment type="caution">
    <text evidence="1">The sequence shown here is derived from an EMBL/GenBank/DDBJ whole genome shotgun (WGS) entry which is preliminary data.</text>
</comment>
<dbReference type="EMBL" id="SRYV01000008">
    <property type="protein sequence ID" value="TGY15536.1"/>
    <property type="molecule type" value="Genomic_DNA"/>
</dbReference>
<proteinExistence type="predicted"/>
<dbReference type="RefSeq" id="WP_004045432.1">
    <property type="nucleotide sequence ID" value="NZ_AQFR02000003.1"/>
</dbReference>
<name>A0A4S2BKW2_9LACO</name>
<accession>A0A4S2BKW2</accession>
<sequence>MARALQDACDENPNLDPEYLARGVLAYAVGDVQFTPAQVKEINLNPYSVYSASSFGKCMLNKMGLAQIRNMAKYIFSSKTRKLLKSRQYRKASALIIKLIRKYAPRVVGKRASRWVTKKAIKALARFGLPGVDGGTVAWYAAKCGWSELR</sequence>
<dbReference type="Proteomes" id="UP000309117">
    <property type="component" value="Unassembled WGS sequence"/>
</dbReference>
<evidence type="ECO:0000313" key="2">
    <source>
        <dbReference type="Proteomes" id="UP000309117"/>
    </source>
</evidence>
<gene>
    <name evidence="1" type="ORF">E5351_05120</name>
</gene>
<dbReference type="AlphaFoldDB" id="A0A4S2BKW2"/>